<proteinExistence type="predicted"/>
<dbReference type="PROSITE" id="PS50995">
    <property type="entry name" value="HTH_MARR_2"/>
    <property type="match status" value="1"/>
</dbReference>
<evidence type="ECO:0000313" key="2">
    <source>
        <dbReference type="EMBL" id="MDA0179808.1"/>
    </source>
</evidence>
<dbReference type="RefSeq" id="WP_270024114.1">
    <property type="nucleotide sequence ID" value="NZ_JAPDDP010000007.1"/>
</dbReference>
<dbReference type="GO" id="GO:0003700">
    <property type="term" value="F:DNA-binding transcription factor activity"/>
    <property type="evidence" value="ECO:0007669"/>
    <property type="project" value="InterPro"/>
</dbReference>
<dbReference type="InterPro" id="IPR036388">
    <property type="entry name" value="WH-like_DNA-bd_sf"/>
</dbReference>
<reference evidence="2" key="1">
    <citation type="submission" date="2022-10" db="EMBL/GenBank/DDBJ databases">
        <title>The WGS of Solirubrobacter phytolaccae KCTC 29190.</title>
        <authorList>
            <person name="Jiang Z."/>
        </authorList>
    </citation>
    <scope>NUCLEOTIDE SEQUENCE</scope>
    <source>
        <strain evidence="2">KCTC 29190</strain>
    </source>
</reference>
<gene>
    <name evidence="2" type="ORF">OJ997_05845</name>
</gene>
<sequence length="133" mass="14199">MLPRGTLDRPALLLVKIGHDVAARGEDALAELGLSGRQYMVLGVLSADTPPSQQELAGLCGLLPAQVVIVVDELERRGLAERQRSETDRRRSVVSLTEAGATALARADELGKRLVAELDPQARQAAIDALSRP</sequence>
<organism evidence="2 3">
    <name type="scientific">Solirubrobacter phytolaccae</name>
    <dbReference type="NCBI Taxonomy" id="1404360"/>
    <lineage>
        <taxon>Bacteria</taxon>
        <taxon>Bacillati</taxon>
        <taxon>Actinomycetota</taxon>
        <taxon>Thermoleophilia</taxon>
        <taxon>Solirubrobacterales</taxon>
        <taxon>Solirubrobacteraceae</taxon>
        <taxon>Solirubrobacter</taxon>
    </lineage>
</organism>
<accession>A0A9X3S723</accession>
<keyword evidence="3" id="KW-1185">Reference proteome</keyword>
<dbReference type="Proteomes" id="UP001147653">
    <property type="component" value="Unassembled WGS sequence"/>
</dbReference>
<dbReference type="PANTHER" id="PTHR33164">
    <property type="entry name" value="TRANSCRIPTIONAL REGULATOR, MARR FAMILY"/>
    <property type="match status" value="1"/>
</dbReference>
<dbReference type="AlphaFoldDB" id="A0A9X3S723"/>
<dbReference type="Pfam" id="PF12802">
    <property type="entry name" value="MarR_2"/>
    <property type="match status" value="1"/>
</dbReference>
<dbReference type="EMBL" id="JAPDDP010000007">
    <property type="protein sequence ID" value="MDA0179808.1"/>
    <property type="molecule type" value="Genomic_DNA"/>
</dbReference>
<dbReference type="PANTHER" id="PTHR33164:SF89">
    <property type="entry name" value="MARR FAMILY REGULATORY PROTEIN"/>
    <property type="match status" value="1"/>
</dbReference>
<evidence type="ECO:0000313" key="3">
    <source>
        <dbReference type="Proteomes" id="UP001147653"/>
    </source>
</evidence>
<dbReference type="InterPro" id="IPR036390">
    <property type="entry name" value="WH_DNA-bd_sf"/>
</dbReference>
<feature type="domain" description="HTH marR-type" evidence="1">
    <location>
        <begin position="1"/>
        <end position="133"/>
    </location>
</feature>
<comment type="caution">
    <text evidence="2">The sequence shown here is derived from an EMBL/GenBank/DDBJ whole genome shotgun (WGS) entry which is preliminary data.</text>
</comment>
<evidence type="ECO:0000259" key="1">
    <source>
        <dbReference type="PROSITE" id="PS50995"/>
    </source>
</evidence>
<dbReference type="SUPFAM" id="SSF46785">
    <property type="entry name" value="Winged helix' DNA-binding domain"/>
    <property type="match status" value="1"/>
</dbReference>
<protein>
    <submittedName>
        <fullName evidence="2">MarR family transcriptional regulator</fullName>
    </submittedName>
</protein>
<name>A0A9X3S723_9ACTN</name>
<dbReference type="GO" id="GO:0006950">
    <property type="term" value="P:response to stress"/>
    <property type="evidence" value="ECO:0007669"/>
    <property type="project" value="TreeGrafter"/>
</dbReference>
<dbReference type="SMART" id="SM00347">
    <property type="entry name" value="HTH_MARR"/>
    <property type="match status" value="1"/>
</dbReference>
<dbReference type="InterPro" id="IPR039422">
    <property type="entry name" value="MarR/SlyA-like"/>
</dbReference>
<dbReference type="Gene3D" id="1.10.10.10">
    <property type="entry name" value="Winged helix-like DNA-binding domain superfamily/Winged helix DNA-binding domain"/>
    <property type="match status" value="1"/>
</dbReference>
<dbReference type="InterPro" id="IPR000835">
    <property type="entry name" value="HTH_MarR-typ"/>
</dbReference>